<dbReference type="Gene3D" id="3.40.1190.20">
    <property type="match status" value="1"/>
</dbReference>
<feature type="binding site" evidence="18">
    <location>
        <position position="62"/>
    </location>
    <ligand>
        <name>K(+)</name>
        <dbReference type="ChEBI" id="CHEBI:29103"/>
    </ligand>
</feature>
<evidence type="ECO:0000259" key="20">
    <source>
        <dbReference type="PROSITE" id="PS51383"/>
    </source>
</evidence>
<evidence type="ECO:0000256" key="2">
    <source>
        <dbReference type="ARBA" id="ARBA00000909"/>
    </source>
</evidence>
<keyword evidence="13" id="KW-0511">Multifunctional enzyme</keyword>
<comment type="cofactor">
    <cofactor evidence="18 19">
        <name>K(+)</name>
        <dbReference type="ChEBI" id="CHEBI:29103"/>
    </cofactor>
    <text evidence="18 19">Binds 1 potassium ion per subunit.</text>
</comment>
<evidence type="ECO:0000256" key="5">
    <source>
        <dbReference type="ARBA" id="ARBA00022723"/>
    </source>
</evidence>
<dbReference type="GO" id="GO:0052855">
    <property type="term" value="F:ADP-dependent NAD(P)H-hydrate dehydratase activity"/>
    <property type="evidence" value="ECO:0007669"/>
    <property type="project" value="UniProtKB-UniRule"/>
</dbReference>
<dbReference type="InterPro" id="IPR000631">
    <property type="entry name" value="CARKD"/>
</dbReference>
<dbReference type="PANTHER" id="PTHR12592">
    <property type="entry name" value="ATP-DEPENDENT (S)-NAD(P)H-HYDRATE DEHYDRATASE FAMILY MEMBER"/>
    <property type="match status" value="1"/>
</dbReference>
<dbReference type="GO" id="GO:0046496">
    <property type="term" value="P:nicotinamide nucleotide metabolic process"/>
    <property type="evidence" value="ECO:0007669"/>
    <property type="project" value="UniProtKB-UniRule"/>
</dbReference>
<proteinExistence type="inferred from homology"/>
<keyword evidence="10 17" id="KW-0520">NAD</keyword>
<dbReference type="GO" id="GO:0110051">
    <property type="term" value="P:metabolite repair"/>
    <property type="evidence" value="ECO:0007669"/>
    <property type="project" value="TreeGrafter"/>
</dbReference>
<evidence type="ECO:0000256" key="13">
    <source>
        <dbReference type="ARBA" id="ARBA00023268"/>
    </source>
</evidence>
<feature type="binding site" evidence="18">
    <location>
        <position position="122"/>
    </location>
    <ligand>
        <name>K(+)</name>
        <dbReference type="ChEBI" id="CHEBI:29103"/>
    </ligand>
</feature>
<dbReference type="PROSITE" id="PS51383">
    <property type="entry name" value="YJEF_C_3"/>
    <property type="match status" value="1"/>
</dbReference>
<organism evidence="22 23">
    <name type="scientific">Devosia sediminis</name>
    <dbReference type="NCBI Taxonomy" id="2798801"/>
    <lineage>
        <taxon>Bacteria</taxon>
        <taxon>Pseudomonadati</taxon>
        <taxon>Pseudomonadota</taxon>
        <taxon>Alphaproteobacteria</taxon>
        <taxon>Hyphomicrobiales</taxon>
        <taxon>Devosiaceae</taxon>
        <taxon>Devosia</taxon>
    </lineage>
</organism>
<keyword evidence="8 17" id="KW-0521">NADP</keyword>
<evidence type="ECO:0000256" key="4">
    <source>
        <dbReference type="ARBA" id="ARBA00009524"/>
    </source>
</evidence>
<comment type="similarity">
    <text evidence="17">Belongs to the NnrD/CARKD family.</text>
</comment>
<dbReference type="InterPro" id="IPR004443">
    <property type="entry name" value="YjeF_N_dom"/>
</dbReference>
<evidence type="ECO:0000259" key="21">
    <source>
        <dbReference type="PROSITE" id="PS51385"/>
    </source>
</evidence>
<evidence type="ECO:0000313" key="22">
    <source>
        <dbReference type="EMBL" id="MBJ3784466.1"/>
    </source>
</evidence>
<dbReference type="PIRSF" id="PIRSF017184">
    <property type="entry name" value="Nnr"/>
    <property type="match status" value="1"/>
</dbReference>
<comment type="function">
    <text evidence="17">Catalyzes the dehydration of the S-form of NAD(P)HX at the expense of ADP, which is converted to AMP. Together with NAD(P)HX epimerase, which catalyzes the epimerization of the S- and R-forms, the enzyme allows the repair of both epimers of NAD(P)HX, a damaged form of NAD(P)H that is a result of enzymatic or heat-dependent hydration.</text>
</comment>
<evidence type="ECO:0000256" key="9">
    <source>
        <dbReference type="ARBA" id="ARBA00022958"/>
    </source>
</evidence>
<comment type="similarity">
    <text evidence="4 19">In the C-terminal section; belongs to the NnrD/CARKD family.</text>
</comment>
<dbReference type="EC" id="4.2.1.136" evidence="19"/>
<dbReference type="EMBL" id="JAEKMH010000001">
    <property type="protein sequence ID" value="MBJ3784466.1"/>
    <property type="molecule type" value="Genomic_DNA"/>
</dbReference>
<comment type="caution">
    <text evidence="17">Lacks conserved residue(s) required for the propagation of feature annotation.</text>
</comment>
<evidence type="ECO:0000256" key="7">
    <source>
        <dbReference type="ARBA" id="ARBA00022840"/>
    </source>
</evidence>
<comment type="function">
    <text evidence="18">Catalyzes the epimerization of the S- and R-forms of NAD(P)HX, a damaged form of NAD(P)H that is a result of enzymatic or heat-dependent hydration. This is a prerequisite for the S-specific NAD(P)H-hydrate dehydratase to allow the repair of both epimers of NAD(P)HX.</text>
</comment>
<evidence type="ECO:0000256" key="11">
    <source>
        <dbReference type="ARBA" id="ARBA00023235"/>
    </source>
</evidence>
<keyword evidence="11 18" id="KW-0413">Isomerase</keyword>
<dbReference type="NCBIfam" id="TIGR00197">
    <property type="entry name" value="yjeF_nterm"/>
    <property type="match status" value="1"/>
</dbReference>
<dbReference type="GO" id="GO:0005524">
    <property type="term" value="F:ATP binding"/>
    <property type="evidence" value="ECO:0007669"/>
    <property type="project" value="UniProtKB-UniRule"/>
</dbReference>
<comment type="function">
    <text evidence="14 19">Bifunctional enzyme that catalyzes the epimerization of the S- and R-forms of NAD(P)HX and the dehydration of the S-form of NAD(P)HX at the expense of ADP, which is converted to AMP. This allows the repair of both epimers of NAD(P)HX, a damaged form of NAD(P)H that is a result of enzymatic or heat-dependent hydration.</text>
</comment>
<feature type="binding site" evidence="18">
    <location>
        <position position="155"/>
    </location>
    <ligand>
        <name>(6S)-NADPHX</name>
        <dbReference type="ChEBI" id="CHEBI:64076"/>
    </ligand>
</feature>
<keyword evidence="7 17" id="KW-0067">ATP-binding</keyword>
<dbReference type="InterPro" id="IPR029056">
    <property type="entry name" value="Ribokinase-like"/>
</dbReference>
<dbReference type="InterPro" id="IPR036652">
    <property type="entry name" value="YjeF_N_dom_sf"/>
</dbReference>
<keyword evidence="12 17" id="KW-0456">Lyase</keyword>
<feature type="binding site" evidence="18">
    <location>
        <position position="158"/>
    </location>
    <ligand>
        <name>K(+)</name>
        <dbReference type="ChEBI" id="CHEBI:29103"/>
    </ligand>
</feature>
<keyword evidence="9 18" id="KW-0630">Potassium</keyword>
<feature type="binding site" evidence="17">
    <location>
        <begin position="405"/>
        <end position="409"/>
    </location>
    <ligand>
        <name>AMP</name>
        <dbReference type="ChEBI" id="CHEBI:456215"/>
    </ligand>
</feature>
<evidence type="ECO:0000256" key="15">
    <source>
        <dbReference type="ARBA" id="ARBA00048238"/>
    </source>
</evidence>
<evidence type="ECO:0000256" key="12">
    <source>
        <dbReference type="ARBA" id="ARBA00023239"/>
    </source>
</evidence>
<evidence type="ECO:0000256" key="17">
    <source>
        <dbReference type="HAMAP-Rule" id="MF_01965"/>
    </source>
</evidence>
<evidence type="ECO:0000256" key="1">
    <source>
        <dbReference type="ARBA" id="ARBA00000013"/>
    </source>
</evidence>
<sequence>MQLTSQLALLNPSEMAEADRLAIALGTPSLALMEAAGAAVAERILAGYQMDPVLVLCGPGNNGGDGFVVARLLQEAGWPVRVWLSVPRETLAGDAAAMADRWQGEVEGPGLPDLSIVSLIVDAMFGSGLARDLSGDVAGLVATVNALPVPVISVDVPSGLDAATGALRGVAIRATETVTFFRLKPGHILDQGKAQCGHLHLAQIGIPDMVLEALAVRTWRNHPGLWSLPDHEGDRHKFDRGHVAVISGGPLQAGAARLSALGAFRSGAGLVTLLGSAEALKVHAAHVTAIMLKEAEKPSELAAILGDTRIKAVVIGPAAGIGAQTRSRVAALVASAAALVLDADALTSFSGNAERLWSDIAARGAPVVLTPHEGEFGRLFPDIGGSKLERARLAAALSGTVVILKGRDTVIAAPDGRAAINDNAPTWLGTAGAGDVLAGMVAGLLAQGMPGFEAACAAVWLHGEAANRFGGPGMLSEDIPALLPAVLRDYYRAYGAAADSR</sequence>
<dbReference type="AlphaFoldDB" id="A0A934IWN0"/>
<feature type="binding site" evidence="18">
    <location>
        <begin position="61"/>
        <end position="65"/>
    </location>
    <ligand>
        <name>(6S)-NADPHX</name>
        <dbReference type="ChEBI" id="CHEBI:64076"/>
    </ligand>
</feature>
<evidence type="ECO:0000256" key="10">
    <source>
        <dbReference type="ARBA" id="ARBA00023027"/>
    </source>
</evidence>
<dbReference type="Pfam" id="PF01256">
    <property type="entry name" value="Carb_kinase"/>
    <property type="match status" value="1"/>
</dbReference>
<comment type="catalytic activity">
    <reaction evidence="2 18 19">
        <text>(6R)-NADPHX = (6S)-NADPHX</text>
        <dbReference type="Rhea" id="RHEA:32227"/>
        <dbReference type="ChEBI" id="CHEBI:64076"/>
        <dbReference type="ChEBI" id="CHEBI:64077"/>
        <dbReference type="EC" id="5.1.99.6"/>
    </reaction>
</comment>
<comment type="cofactor">
    <cofactor evidence="17">
        <name>Mg(2+)</name>
        <dbReference type="ChEBI" id="CHEBI:18420"/>
    </cofactor>
</comment>
<dbReference type="NCBIfam" id="TIGR00196">
    <property type="entry name" value="yjeF_cterm"/>
    <property type="match status" value="1"/>
</dbReference>
<dbReference type="SUPFAM" id="SSF64153">
    <property type="entry name" value="YjeF N-terminal domain-like"/>
    <property type="match status" value="1"/>
</dbReference>
<dbReference type="InterPro" id="IPR030677">
    <property type="entry name" value="Nnr"/>
</dbReference>
<dbReference type="PROSITE" id="PS01050">
    <property type="entry name" value="YJEF_C_2"/>
    <property type="match status" value="1"/>
</dbReference>
<dbReference type="GO" id="GO:0046872">
    <property type="term" value="F:metal ion binding"/>
    <property type="evidence" value="ECO:0007669"/>
    <property type="project" value="UniProtKB-UniRule"/>
</dbReference>
<dbReference type="SUPFAM" id="SSF53613">
    <property type="entry name" value="Ribokinase-like"/>
    <property type="match status" value="1"/>
</dbReference>
<dbReference type="PROSITE" id="PS51385">
    <property type="entry name" value="YJEF_N"/>
    <property type="match status" value="1"/>
</dbReference>
<comment type="catalytic activity">
    <reaction evidence="1 18 19">
        <text>(6R)-NADHX = (6S)-NADHX</text>
        <dbReference type="Rhea" id="RHEA:32215"/>
        <dbReference type="ChEBI" id="CHEBI:64074"/>
        <dbReference type="ChEBI" id="CHEBI:64075"/>
        <dbReference type="EC" id="5.1.99.6"/>
    </reaction>
</comment>
<comment type="similarity">
    <text evidence="18">Belongs to the NnrE/AIBP family.</text>
</comment>
<dbReference type="EC" id="5.1.99.6" evidence="19"/>
<feature type="binding site" evidence="17">
    <location>
        <position position="434"/>
    </location>
    <ligand>
        <name>AMP</name>
        <dbReference type="ChEBI" id="CHEBI:456215"/>
    </ligand>
</feature>
<gene>
    <name evidence="18" type="primary">nnrE</name>
    <name evidence="17" type="synonym">nnrD</name>
    <name evidence="22" type="ORF">JEQ47_07020</name>
</gene>
<name>A0A934IWN0_9HYPH</name>
<dbReference type="RefSeq" id="WP_198875627.1">
    <property type="nucleotide sequence ID" value="NZ_JAEKMH010000001.1"/>
</dbReference>
<evidence type="ECO:0000256" key="3">
    <source>
        <dbReference type="ARBA" id="ARBA00006001"/>
    </source>
</evidence>
<comment type="caution">
    <text evidence="22">The sequence shown here is derived from an EMBL/GenBank/DDBJ whole genome shotgun (WGS) entry which is preliminary data.</text>
</comment>
<reference evidence="22" key="1">
    <citation type="submission" date="2020-12" db="EMBL/GenBank/DDBJ databases">
        <title>Devosia sp. MSA67 isolated from Mo River.</title>
        <authorList>
            <person name="Ma F."/>
            <person name="Zi Z."/>
        </authorList>
    </citation>
    <scope>NUCLEOTIDE SEQUENCE</scope>
    <source>
        <strain evidence="22">MSA67</strain>
    </source>
</reference>
<dbReference type="HAMAP" id="MF_01965">
    <property type="entry name" value="NADHX_dehydratase"/>
    <property type="match status" value="1"/>
</dbReference>
<keyword evidence="6 17" id="KW-0547">Nucleotide-binding</keyword>
<feature type="binding site" evidence="17">
    <location>
        <position position="255"/>
    </location>
    <ligand>
        <name>(6S)-NADPHX</name>
        <dbReference type="ChEBI" id="CHEBI:64076"/>
    </ligand>
</feature>
<dbReference type="Pfam" id="PF03853">
    <property type="entry name" value="YjeF_N"/>
    <property type="match status" value="1"/>
</dbReference>
<accession>A0A934IWN0</accession>
<feature type="binding site" evidence="17">
    <location>
        <position position="435"/>
    </location>
    <ligand>
        <name>(6S)-NADPHX</name>
        <dbReference type="ChEBI" id="CHEBI:64076"/>
    </ligand>
</feature>
<dbReference type="InterPro" id="IPR017953">
    <property type="entry name" value="Carbohydrate_kinase_pred_CS"/>
</dbReference>
<feature type="domain" description="YjeF N-terminal" evidence="21">
    <location>
        <begin position="15"/>
        <end position="212"/>
    </location>
</feature>
<feature type="binding site" evidence="17">
    <location>
        <position position="372"/>
    </location>
    <ligand>
        <name>(6S)-NADPHX</name>
        <dbReference type="ChEBI" id="CHEBI:64076"/>
    </ligand>
</feature>
<keyword evidence="5 18" id="KW-0479">Metal-binding</keyword>
<comment type="catalytic activity">
    <reaction evidence="16 17 19">
        <text>(6S)-NADPHX + ADP = AMP + phosphate + NADPH + H(+)</text>
        <dbReference type="Rhea" id="RHEA:32235"/>
        <dbReference type="ChEBI" id="CHEBI:15378"/>
        <dbReference type="ChEBI" id="CHEBI:43474"/>
        <dbReference type="ChEBI" id="CHEBI:57783"/>
        <dbReference type="ChEBI" id="CHEBI:64076"/>
        <dbReference type="ChEBI" id="CHEBI:456215"/>
        <dbReference type="ChEBI" id="CHEBI:456216"/>
        <dbReference type="EC" id="4.2.1.136"/>
    </reaction>
</comment>
<evidence type="ECO:0000256" key="18">
    <source>
        <dbReference type="HAMAP-Rule" id="MF_01966"/>
    </source>
</evidence>
<evidence type="ECO:0000256" key="6">
    <source>
        <dbReference type="ARBA" id="ARBA00022741"/>
    </source>
</evidence>
<dbReference type="Gene3D" id="3.40.50.10260">
    <property type="entry name" value="YjeF N-terminal domain"/>
    <property type="match status" value="1"/>
</dbReference>
<dbReference type="PANTHER" id="PTHR12592:SF0">
    <property type="entry name" value="ATP-DEPENDENT (S)-NAD(P)H-HYDRATE DEHYDRATASE"/>
    <property type="match status" value="1"/>
</dbReference>
<dbReference type="CDD" id="cd01171">
    <property type="entry name" value="YXKO-related"/>
    <property type="match status" value="1"/>
</dbReference>
<evidence type="ECO:0000256" key="19">
    <source>
        <dbReference type="PIRNR" id="PIRNR017184"/>
    </source>
</evidence>
<comment type="similarity">
    <text evidence="3 19">In the N-terminal section; belongs to the NnrE/AIBP family.</text>
</comment>
<evidence type="ECO:0000256" key="16">
    <source>
        <dbReference type="ARBA" id="ARBA00049209"/>
    </source>
</evidence>
<evidence type="ECO:0000256" key="14">
    <source>
        <dbReference type="ARBA" id="ARBA00025153"/>
    </source>
</evidence>
<feature type="domain" description="YjeF C-terminal" evidence="20">
    <location>
        <begin position="220"/>
        <end position="490"/>
    </location>
</feature>
<keyword evidence="23" id="KW-1185">Reference proteome</keyword>
<dbReference type="GO" id="GO:0052856">
    <property type="term" value="F:NAD(P)HX epimerase activity"/>
    <property type="evidence" value="ECO:0007669"/>
    <property type="project" value="UniProtKB-UniRule"/>
</dbReference>
<evidence type="ECO:0000256" key="8">
    <source>
        <dbReference type="ARBA" id="ARBA00022857"/>
    </source>
</evidence>
<evidence type="ECO:0000313" key="23">
    <source>
        <dbReference type="Proteomes" id="UP000602124"/>
    </source>
</evidence>
<comment type="subunit">
    <text evidence="17">Homotetramer.</text>
</comment>
<dbReference type="HAMAP" id="MF_01966">
    <property type="entry name" value="NADHX_epimerase"/>
    <property type="match status" value="1"/>
</dbReference>
<feature type="binding site" evidence="18">
    <location>
        <begin position="126"/>
        <end position="132"/>
    </location>
    <ligand>
        <name>(6S)-NADPHX</name>
        <dbReference type="ChEBI" id="CHEBI:64076"/>
    </ligand>
</feature>
<protein>
    <recommendedName>
        <fullName evidence="19">Bifunctional NAD(P)H-hydrate repair enzyme</fullName>
    </recommendedName>
    <alternativeName>
        <fullName evidence="19">Nicotinamide nucleotide repair protein</fullName>
    </alternativeName>
    <domain>
        <recommendedName>
            <fullName evidence="19">ADP-dependent (S)-NAD(P)H-hydrate dehydratase</fullName>
            <ecNumber evidence="19">4.2.1.136</ecNumber>
        </recommendedName>
        <alternativeName>
            <fullName evidence="19">ADP-dependent NAD(P)HX dehydratase</fullName>
        </alternativeName>
    </domain>
    <domain>
        <recommendedName>
            <fullName evidence="19">NAD(P)H-hydrate epimerase</fullName>
            <ecNumber evidence="19">5.1.99.6</ecNumber>
        </recommendedName>
    </domain>
</protein>
<comment type="catalytic activity">
    <reaction evidence="15 17 19">
        <text>(6S)-NADHX + ADP = AMP + phosphate + NADH + H(+)</text>
        <dbReference type="Rhea" id="RHEA:32223"/>
        <dbReference type="ChEBI" id="CHEBI:15378"/>
        <dbReference type="ChEBI" id="CHEBI:43474"/>
        <dbReference type="ChEBI" id="CHEBI:57945"/>
        <dbReference type="ChEBI" id="CHEBI:64074"/>
        <dbReference type="ChEBI" id="CHEBI:456215"/>
        <dbReference type="ChEBI" id="CHEBI:456216"/>
        <dbReference type="EC" id="4.2.1.136"/>
    </reaction>
</comment>
<dbReference type="Proteomes" id="UP000602124">
    <property type="component" value="Unassembled WGS sequence"/>
</dbReference>